<reference evidence="1 2" key="2">
    <citation type="journal article" date="2013" name="Plant Cell Physiol.">
        <title>Rice Annotation Project Database (RAP-DB): an integrative and interactive database for rice genomics.</title>
        <authorList>
            <person name="Sakai H."/>
            <person name="Lee S.S."/>
            <person name="Tanaka T."/>
            <person name="Numa H."/>
            <person name="Kim J."/>
            <person name="Kawahara Y."/>
            <person name="Wakimoto H."/>
            <person name="Yang C.C."/>
            <person name="Iwamoto M."/>
            <person name="Abe T."/>
            <person name="Yamada Y."/>
            <person name="Muto A."/>
            <person name="Inokuchi H."/>
            <person name="Ikemura T."/>
            <person name="Matsumoto T."/>
            <person name="Sasaki T."/>
            <person name="Itoh T."/>
        </authorList>
    </citation>
    <scope>NUCLEOTIDE SEQUENCE [LARGE SCALE GENOMIC DNA]</scope>
    <source>
        <strain evidence="2">cv. Nipponbare</strain>
    </source>
</reference>
<organism evidence="1 2">
    <name type="scientific">Oryza sativa subsp. japonica</name>
    <name type="common">Rice</name>
    <dbReference type="NCBI Taxonomy" id="39947"/>
    <lineage>
        <taxon>Eukaryota</taxon>
        <taxon>Viridiplantae</taxon>
        <taxon>Streptophyta</taxon>
        <taxon>Embryophyta</taxon>
        <taxon>Tracheophyta</taxon>
        <taxon>Spermatophyta</taxon>
        <taxon>Magnoliopsida</taxon>
        <taxon>Liliopsida</taxon>
        <taxon>Poales</taxon>
        <taxon>Poaceae</taxon>
        <taxon>BOP clade</taxon>
        <taxon>Oryzoideae</taxon>
        <taxon>Oryzeae</taxon>
        <taxon>Oryzinae</taxon>
        <taxon>Oryza</taxon>
        <taxon>Oryza sativa</taxon>
    </lineage>
</organism>
<dbReference type="Gramene" id="Os01t0676800-01">
    <property type="protein sequence ID" value="Os01t0676800-01"/>
    <property type="gene ID" value="Os01g0676800"/>
</dbReference>
<sequence>MHEFAAAGRSVVAEIDSLRANNTCLRIFTDNTHHQLYDYIDSYGLHQHGNMPPPTRPRRWTSHVV</sequence>
<dbReference type="AlphaFoldDB" id="A0A0P0V6G6"/>
<proteinExistence type="predicted"/>
<keyword evidence="2" id="KW-1185">Reference proteome</keyword>
<evidence type="ECO:0000313" key="2">
    <source>
        <dbReference type="Proteomes" id="UP000059680"/>
    </source>
</evidence>
<evidence type="ECO:0000313" key="1">
    <source>
        <dbReference type="EMBL" id="BAS73663.1"/>
    </source>
</evidence>
<reference evidence="1 2" key="3">
    <citation type="journal article" date="2013" name="Rice">
        <title>Improvement of the Oryza sativa Nipponbare reference genome using next generation sequence and optical map data.</title>
        <authorList>
            <person name="Kawahara Y."/>
            <person name="de la Bastide M."/>
            <person name="Hamilton J.P."/>
            <person name="Kanamori H."/>
            <person name="McCombie W.R."/>
            <person name="Ouyang S."/>
            <person name="Schwartz D.C."/>
            <person name="Tanaka T."/>
            <person name="Wu J."/>
            <person name="Zhou S."/>
            <person name="Childs K.L."/>
            <person name="Davidson R.M."/>
            <person name="Lin H."/>
            <person name="Quesada-Ocampo L."/>
            <person name="Vaillancourt B."/>
            <person name="Sakai H."/>
            <person name="Lee S.S."/>
            <person name="Kim J."/>
            <person name="Numa H."/>
            <person name="Itoh T."/>
            <person name="Buell C.R."/>
            <person name="Matsumoto T."/>
        </authorList>
    </citation>
    <scope>NUCLEOTIDE SEQUENCE [LARGE SCALE GENOMIC DNA]</scope>
    <source>
        <strain evidence="2">cv. Nipponbare</strain>
    </source>
</reference>
<dbReference type="PaxDb" id="39947-A0A0P0V6G6"/>
<protein>
    <submittedName>
        <fullName evidence="1">Os01g0676800 protein</fullName>
    </submittedName>
</protein>
<reference evidence="2" key="1">
    <citation type="journal article" date="2005" name="Nature">
        <title>The map-based sequence of the rice genome.</title>
        <authorList>
            <consortium name="International rice genome sequencing project (IRGSP)"/>
            <person name="Matsumoto T."/>
            <person name="Wu J."/>
            <person name="Kanamori H."/>
            <person name="Katayose Y."/>
            <person name="Fujisawa M."/>
            <person name="Namiki N."/>
            <person name="Mizuno H."/>
            <person name="Yamamoto K."/>
            <person name="Antonio B.A."/>
            <person name="Baba T."/>
            <person name="Sakata K."/>
            <person name="Nagamura Y."/>
            <person name="Aoki H."/>
            <person name="Arikawa K."/>
            <person name="Arita K."/>
            <person name="Bito T."/>
            <person name="Chiden Y."/>
            <person name="Fujitsuka N."/>
            <person name="Fukunaka R."/>
            <person name="Hamada M."/>
            <person name="Harada C."/>
            <person name="Hayashi A."/>
            <person name="Hijishita S."/>
            <person name="Honda M."/>
            <person name="Hosokawa S."/>
            <person name="Ichikawa Y."/>
            <person name="Idonuma A."/>
            <person name="Iijima M."/>
            <person name="Ikeda M."/>
            <person name="Ikeno M."/>
            <person name="Ito K."/>
            <person name="Ito S."/>
            <person name="Ito T."/>
            <person name="Ito Y."/>
            <person name="Ito Y."/>
            <person name="Iwabuchi A."/>
            <person name="Kamiya K."/>
            <person name="Karasawa W."/>
            <person name="Kurita K."/>
            <person name="Katagiri S."/>
            <person name="Kikuta A."/>
            <person name="Kobayashi H."/>
            <person name="Kobayashi N."/>
            <person name="Machita K."/>
            <person name="Maehara T."/>
            <person name="Masukawa M."/>
            <person name="Mizubayashi T."/>
            <person name="Mukai Y."/>
            <person name="Nagasaki H."/>
            <person name="Nagata Y."/>
            <person name="Naito S."/>
            <person name="Nakashima M."/>
            <person name="Nakama Y."/>
            <person name="Nakamichi Y."/>
            <person name="Nakamura M."/>
            <person name="Meguro A."/>
            <person name="Negishi M."/>
            <person name="Ohta I."/>
            <person name="Ohta T."/>
            <person name="Okamoto M."/>
            <person name="Ono N."/>
            <person name="Saji S."/>
            <person name="Sakaguchi M."/>
            <person name="Sakai K."/>
            <person name="Shibata M."/>
            <person name="Shimokawa T."/>
            <person name="Song J."/>
            <person name="Takazaki Y."/>
            <person name="Terasawa K."/>
            <person name="Tsugane M."/>
            <person name="Tsuji K."/>
            <person name="Ueda S."/>
            <person name="Waki K."/>
            <person name="Yamagata H."/>
            <person name="Yamamoto M."/>
            <person name="Yamamoto S."/>
            <person name="Yamane H."/>
            <person name="Yoshiki S."/>
            <person name="Yoshihara R."/>
            <person name="Yukawa K."/>
            <person name="Zhong H."/>
            <person name="Yano M."/>
            <person name="Yuan Q."/>
            <person name="Ouyang S."/>
            <person name="Liu J."/>
            <person name="Jones K.M."/>
            <person name="Gansberger K."/>
            <person name="Moffat K."/>
            <person name="Hill J."/>
            <person name="Bera J."/>
            <person name="Fadrosh D."/>
            <person name="Jin S."/>
            <person name="Johri S."/>
            <person name="Kim M."/>
            <person name="Overton L."/>
            <person name="Reardon M."/>
            <person name="Tsitrin T."/>
            <person name="Vuong H."/>
            <person name="Weaver B."/>
            <person name="Ciecko A."/>
            <person name="Tallon L."/>
            <person name="Jackson J."/>
            <person name="Pai G."/>
            <person name="Aken S.V."/>
            <person name="Utterback T."/>
            <person name="Reidmuller S."/>
            <person name="Feldblyum T."/>
            <person name="Hsiao J."/>
            <person name="Zismann V."/>
            <person name="Iobst S."/>
            <person name="de Vazeille A.R."/>
            <person name="Buell C.R."/>
            <person name="Ying K."/>
            <person name="Li Y."/>
            <person name="Lu T."/>
            <person name="Huang Y."/>
            <person name="Zhao Q."/>
            <person name="Feng Q."/>
            <person name="Zhang L."/>
            <person name="Zhu J."/>
            <person name="Weng Q."/>
            <person name="Mu J."/>
            <person name="Lu Y."/>
            <person name="Fan D."/>
            <person name="Liu Y."/>
            <person name="Guan J."/>
            <person name="Zhang Y."/>
            <person name="Yu S."/>
            <person name="Liu X."/>
            <person name="Zhang Y."/>
            <person name="Hong G."/>
            <person name="Han B."/>
            <person name="Choisne N."/>
            <person name="Demange N."/>
            <person name="Orjeda G."/>
            <person name="Samain S."/>
            <person name="Cattolico L."/>
            <person name="Pelletier E."/>
            <person name="Couloux A."/>
            <person name="Segurens B."/>
            <person name="Wincker P."/>
            <person name="D'Hont A."/>
            <person name="Scarpelli C."/>
            <person name="Weissenbach J."/>
            <person name="Salanoubat M."/>
            <person name="Quetier F."/>
            <person name="Yu Y."/>
            <person name="Kim H.R."/>
            <person name="Rambo T."/>
            <person name="Currie J."/>
            <person name="Collura K."/>
            <person name="Luo M."/>
            <person name="Yang T."/>
            <person name="Ammiraju J.S.S."/>
            <person name="Engler F."/>
            <person name="Soderlund C."/>
            <person name="Wing R.A."/>
            <person name="Palmer L.E."/>
            <person name="de la Bastide M."/>
            <person name="Spiegel L."/>
            <person name="Nascimento L."/>
            <person name="Zutavern T."/>
            <person name="O'Shaughnessy A."/>
            <person name="Dike S."/>
            <person name="Dedhia N."/>
            <person name="Preston R."/>
            <person name="Balija V."/>
            <person name="McCombie W.R."/>
            <person name="Chow T."/>
            <person name="Chen H."/>
            <person name="Chung M."/>
            <person name="Chen C."/>
            <person name="Shaw J."/>
            <person name="Wu H."/>
            <person name="Hsiao K."/>
            <person name="Chao Y."/>
            <person name="Chu M."/>
            <person name="Cheng C."/>
            <person name="Hour A."/>
            <person name="Lee P."/>
            <person name="Lin S."/>
            <person name="Lin Y."/>
            <person name="Liou J."/>
            <person name="Liu S."/>
            <person name="Hsing Y."/>
            <person name="Raghuvanshi S."/>
            <person name="Mohanty A."/>
            <person name="Bharti A.K."/>
            <person name="Gaur A."/>
            <person name="Gupta V."/>
            <person name="Kumar D."/>
            <person name="Ravi V."/>
            <person name="Vij S."/>
            <person name="Kapur A."/>
            <person name="Khurana P."/>
            <person name="Khurana P."/>
            <person name="Khurana J.P."/>
            <person name="Tyagi A.K."/>
            <person name="Gaikwad K."/>
            <person name="Singh A."/>
            <person name="Dalal V."/>
            <person name="Srivastava S."/>
            <person name="Dixit A."/>
            <person name="Pal A.K."/>
            <person name="Ghazi I.A."/>
            <person name="Yadav M."/>
            <person name="Pandit A."/>
            <person name="Bhargava A."/>
            <person name="Sureshbabu K."/>
            <person name="Batra K."/>
            <person name="Sharma T.R."/>
            <person name="Mohapatra T."/>
            <person name="Singh N.K."/>
            <person name="Messing J."/>
            <person name="Nelson A.B."/>
            <person name="Fuks G."/>
            <person name="Kavchok S."/>
            <person name="Keizer G."/>
            <person name="Linton E."/>
            <person name="Llaca V."/>
            <person name="Song R."/>
            <person name="Tanyolac B."/>
            <person name="Young S."/>
            <person name="Ho-Il K."/>
            <person name="Hahn J.H."/>
            <person name="Sangsakoo G."/>
            <person name="Vanavichit A."/>
            <person name="de Mattos Luiz.A.T."/>
            <person name="Zimmer P.D."/>
            <person name="Malone G."/>
            <person name="Dellagostin O."/>
            <person name="de Oliveira A.C."/>
            <person name="Bevan M."/>
            <person name="Bancroft I."/>
            <person name="Minx P."/>
            <person name="Cordum H."/>
            <person name="Wilson R."/>
            <person name="Cheng Z."/>
            <person name="Jin W."/>
            <person name="Jiang J."/>
            <person name="Leong S.A."/>
            <person name="Iwama H."/>
            <person name="Gojobori T."/>
            <person name="Itoh T."/>
            <person name="Niimura Y."/>
            <person name="Fujii Y."/>
            <person name="Habara T."/>
            <person name="Sakai H."/>
            <person name="Sato Y."/>
            <person name="Wilson G."/>
            <person name="Kumar K."/>
            <person name="McCouch S."/>
            <person name="Juretic N."/>
            <person name="Hoen D."/>
            <person name="Wright S."/>
            <person name="Bruskiewich R."/>
            <person name="Bureau T."/>
            <person name="Miyao A."/>
            <person name="Hirochika H."/>
            <person name="Nishikawa T."/>
            <person name="Kadowaki K."/>
            <person name="Sugiura M."/>
            <person name="Burr B."/>
            <person name="Sasaki T."/>
        </authorList>
    </citation>
    <scope>NUCLEOTIDE SEQUENCE [LARGE SCALE GENOMIC DNA]</scope>
    <source>
        <strain evidence="2">cv. Nipponbare</strain>
    </source>
</reference>
<dbReference type="EMBL" id="AP014957">
    <property type="protein sequence ID" value="BAS73663.1"/>
    <property type="molecule type" value="Genomic_DNA"/>
</dbReference>
<accession>A0A0P0V6G6</accession>
<gene>
    <name evidence="1" type="ordered locus">Os01g0676800</name>
    <name evidence="1" type="ORF">OSNPB_010676800</name>
</gene>
<name>A0A0P0V6G6_ORYSJ</name>
<dbReference type="Proteomes" id="UP000059680">
    <property type="component" value="Chromosome 1"/>
</dbReference>
<dbReference type="InParanoid" id="A0A0P0V6G6"/>